<accession>A0ABY5C7K2</accession>
<keyword evidence="1" id="KW-0614">Plasmid</keyword>
<sequence length="104" mass="11603">MFNKLKQPLQIKYNDGNTEKVVEPLINNSDPNLTFVNQAGGQLGTGTMIWISRLINVPRQTEVKTESGTTYKVMTSGQDLIAGLFYYQLEILTTKNGGEDIGEY</sequence>
<evidence type="ECO:0000313" key="2">
    <source>
        <dbReference type="Proteomes" id="UP001057532"/>
    </source>
</evidence>
<gene>
    <name evidence="1" type="ORF">M8332_06875</name>
</gene>
<geneLocation type="plasmid" evidence="1 2">
    <name>punnamed</name>
</geneLocation>
<evidence type="ECO:0000313" key="1">
    <source>
        <dbReference type="EMBL" id="USS94004.1"/>
    </source>
</evidence>
<protein>
    <submittedName>
        <fullName evidence="1">Uncharacterized protein</fullName>
    </submittedName>
</protein>
<reference evidence="1" key="1">
    <citation type="submission" date="2022-05" db="EMBL/GenBank/DDBJ databases">
        <authorList>
            <person name="Oliphant S.A."/>
            <person name="Watson-Haigh N.S."/>
            <person name="Sumby K.M."/>
            <person name="Gardner J.M."/>
            <person name="Jiranek V."/>
        </authorList>
    </citation>
    <scope>NUCLEOTIDE SEQUENCE</scope>
    <source>
        <strain evidence="1">Ru20-1</strain>
        <plasmid evidence="1">punnamed</plasmid>
    </source>
</reference>
<dbReference type="RefSeq" id="WP_252780889.1">
    <property type="nucleotide sequence ID" value="NZ_CP097479.1"/>
</dbReference>
<dbReference type="EMBL" id="CP097479">
    <property type="protein sequence ID" value="USS94004.1"/>
    <property type="molecule type" value="Genomic_DNA"/>
</dbReference>
<name>A0ABY5C7K2_9LACO</name>
<keyword evidence="2" id="KW-1185">Reference proteome</keyword>
<proteinExistence type="predicted"/>
<dbReference type="Proteomes" id="UP001057532">
    <property type="component" value="Plasmid punnamed"/>
</dbReference>
<organism evidence="1 2">
    <name type="scientific">Fructilactobacillus ixorae</name>
    <dbReference type="NCBI Taxonomy" id="1750535"/>
    <lineage>
        <taxon>Bacteria</taxon>
        <taxon>Bacillati</taxon>
        <taxon>Bacillota</taxon>
        <taxon>Bacilli</taxon>
        <taxon>Lactobacillales</taxon>
        <taxon>Lactobacillaceae</taxon>
        <taxon>Fructilactobacillus</taxon>
    </lineage>
</organism>